<gene>
    <name evidence="1" type="ORF">LAWI1_G008932</name>
</gene>
<keyword evidence="2" id="KW-1185">Reference proteome</keyword>
<dbReference type="EMBL" id="QGML01002826">
    <property type="protein sequence ID" value="TVY87037.1"/>
    <property type="molecule type" value="Genomic_DNA"/>
</dbReference>
<evidence type="ECO:0000313" key="1">
    <source>
        <dbReference type="EMBL" id="TVY87037.1"/>
    </source>
</evidence>
<dbReference type="CDD" id="cd11296">
    <property type="entry name" value="O-FucT_like"/>
    <property type="match status" value="1"/>
</dbReference>
<name>A0A559M252_9HELO</name>
<evidence type="ECO:0000313" key="2">
    <source>
        <dbReference type="Proteomes" id="UP000315522"/>
    </source>
</evidence>
<organism evidence="1 2">
    <name type="scientific">Lachnellula willkommii</name>
    <dbReference type="NCBI Taxonomy" id="215461"/>
    <lineage>
        <taxon>Eukaryota</taxon>
        <taxon>Fungi</taxon>
        <taxon>Dikarya</taxon>
        <taxon>Ascomycota</taxon>
        <taxon>Pezizomycotina</taxon>
        <taxon>Leotiomycetes</taxon>
        <taxon>Helotiales</taxon>
        <taxon>Lachnaceae</taxon>
        <taxon>Lachnellula</taxon>
    </lineage>
</organism>
<proteinExistence type="predicted"/>
<accession>A0A559M252</accession>
<protein>
    <submittedName>
        <fullName evidence="1">Uncharacterized protein</fullName>
    </submittedName>
</protein>
<sequence length="210" mass="23824">MEEEEFANSFGKLLNFHSDIRNLAVMTLLSIARSFALWLDPEKPILKGRYFGIHLSTSQAAESASATIDQTYYQYTMQSKLYLDQAVDSEISLLYVSSDDDADLVRFISDAQALNFTVTTKFDMLKGWDRETLLELTPEQRAMIDYLVHSKASQFAGVGHSSFSWNIALQRRQFAEQKDCFGGPEMLSDDLSQIYGTPNGRPEYPASMWP</sequence>
<reference evidence="1 2" key="1">
    <citation type="submission" date="2018-05" db="EMBL/GenBank/DDBJ databases">
        <title>Genome sequencing and assembly of the regulated plant pathogen Lachnellula willkommii and related sister species for the development of diagnostic species identification markers.</title>
        <authorList>
            <person name="Giroux E."/>
            <person name="Bilodeau G."/>
        </authorList>
    </citation>
    <scope>NUCLEOTIDE SEQUENCE [LARGE SCALE GENOMIC DNA]</scope>
    <source>
        <strain evidence="1 2">CBS 172.35</strain>
    </source>
</reference>
<dbReference type="Gene3D" id="3.40.50.11350">
    <property type="match status" value="1"/>
</dbReference>
<dbReference type="AlphaFoldDB" id="A0A559M252"/>
<dbReference type="Proteomes" id="UP000315522">
    <property type="component" value="Unassembled WGS sequence"/>
</dbReference>
<feature type="non-terminal residue" evidence="1">
    <location>
        <position position="210"/>
    </location>
</feature>
<comment type="caution">
    <text evidence="1">The sequence shown here is derived from an EMBL/GenBank/DDBJ whole genome shotgun (WGS) entry which is preliminary data.</text>
</comment>